<evidence type="ECO:0000256" key="1">
    <source>
        <dbReference type="ARBA" id="ARBA00022581"/>
    </source>
</evidence>
<evidence type="ECO:0000313" key="4">
    <source>
        <dbReference type="Proteomes" id="UP000298030"/>
    </source>
</evidence>
<feature type="region of interest" description="Disordered" evidence="2">
    <location>
        <begin position="513"/>
        <end position="544"/>
    </location>
</feature>
<feature type="compositionally biased region" description="Low complexity" evidence="2">
    <location>
        <begin position="210"/>
        <end position="221"/>
    </location>
</feature>
<feature type="compositionally biased region" description="Low complexity" evidence="2">
    <location>
        <begin position="364"/>
        <end position="378"/>
    </location>
</feature>
<keyword evidence="1" id="KW-0945">Host-virus interaction</keyword>
<protein>
    <submittedName>
        <fullName evidence="3">Uncharacterized protein</fullName>
    </submittedName>
</protein>
<dbReference type="AlphaFoldDB" id="A0A4Y7SD40"/>
<feature type="compositionally biased region" description="Acidic residues" evidence="2">
    <location>
        <begin position="620"/>
        <end position="631"/>
    </location>
</feature>
<feature type="compositionally biased region" description="Basic and acidic residues" evidence="2">
    <location>
        <begin position="850"/>
        <end position="863"/>
    </location>
</feature>
<feature type="compositionally biased region" description="Acidic residues" evidence="2">
    <location>
        <begin position="190"/>
        <end position="207"/>
    </location>
</feature>
<feature type="compositionally biased region" description="Acidic residues" evidence="2">
    <location>
        <begin position="864"/>
        <end position="876"/>
    </location>
</feature>
<feature type="region of interest" description="Disordered" evidence="2">
    <location>
        <begin position="828"/>
        <end position="876"/>
    </location>
</feature>
<dbReference type="Proteomes" id="UP000298030">
    <property type="component" value="Unassembled WGS sequence"/>
</dbReference>
<feature type="region of interest" description="Disordered" evidence="2">
    <location>
        <begin position="32"/>
        <end position="419"/>
    </location>
</feature>
<comment type="caution">
    <text evidence="3">The sequence shown here is derived from an EMBL/GenBank/DDBJ whole genome shotgun (WGS) entry which is preliminary data.</text>
</comment>
<dbReference type="OrthoDB" id="2746456at2759"/>
<reference evidence="3 4" key="1">
    <citation type="journal article" date="2019" name="Nat. Ecol. Evol.">
        <title>Megaphylogeny resolves global patterns of mushroom evolution.</title>
        <authorList>
            <person name="Varga T."/>
            <person name="Krizsan K."/>
            <person name="Foldi C."/>
            <person name="Dima B."/>
            <person name="Sanchez-Garcia M."/>
            <person name="Sanchez-Ramirez S."/>
            <person name="Szollosi G.J."/>
            <person name="Szarkandi J.G."/>
            <person name="Papp V."/>
            <person name="Albert L."/>
            <person name="Andreopoulos W."/>
            <person name="Angelini C."/>
            <person name="Antonin V."/>
            <person name="Barry K.W."/>
            <person name="Bougher N.L."/>
            <person name="Buchanan P."/>
            <person name="Buyck B."/>
            <person name="Bense V."/>
            <person name="Catcheside P."/>
            <person name="Chovatia M."/>
            <person name="Cooper J."/>
            <person name="Damon W."/>
            <person name="Desjardin D."/>
            <person name="Finy P."/>
            <person name="Geml J."/>
            <person name="Haridas S."/>
            <person name="Hughes K."/>
            <person name="Justo A."/>
            <person name="Karasinski D."/>
            <person name="Kautmanova I."/>
            <person name="Kiss B."/>
            <person name="Kocsube S."/>
            <person name="Kotiranta H."/>
            <person name="LaButti K.M."/>
            <person name="Lechner B.E."/>
            <person name="Liimatainen K."/>
            <person name="Lipzen A."/>
            <person name="Lukacs Z."/>
            <person name="Mihaltcheva S."/>
            <person name="Morgado L.N."/>
            <person name="Niskanen T."/>
            <person name="Noordeloos M.E."/>
            <person name="Ohm R.A."/>
            <person name="Ortiz-Santana B."/>
            <person name="Ovrebo C."/>
            <person name="Racz N."/>
            <person name="Riley R."/>
            <person name="Savchenko A."/>
            <person name="Shiryaev A."/>
            <person name="Soop K."/>
            <person name="Spirin V."/>
            <person name="Szebenyi C."/>
            <person name="Tomsovsky M."/>
            <person name="Tulloss R.E."/>
            <person name="Uehling J."/>
            <person name="Grigoriev I.V."/>
            <person name="Vagvolgyi C."/>
            <person name="Papp T."/>
            <person name="Martin F.M."/>
            <person name="Miettinen O."/>
            <person name="Hibbett D.S."/>
            <person name="Nagy L.G."/>
        </authorList>
    </citation>
    <scope>NUCLEOTIDE SEQUENCE [LARGE SCALE GENOMIC DNA]</scope>
    <source>
        <strain evidence="3 4">FP101781</strain>
    </source>
</reference>
<feature type="compositionally biased region" description="Basic and acidic residues" evidence="2">
    <location>
        <begin position="408"/>
        <end position="419"/>
    </location>
</feature>
<feature type="compositionally biased region" description="Pro residues" evidence="2">
    <location>
        <begin position="66"/>
        <end position="94"/>
    </location>
</feature>
<feature type="compositionally biased region" description="Low complexity" evidence="2">
    <location>
        <begin position="828"/>
        <end position="848"/>
    </location>
</feature>
<sequence>MPRPCGQCARCVHLQTLIFYFPHDRRYRDVASTAKGCRSPVDSPLPTAQPANPPSPTPAQAQPADPHQPSPPSTPREPASSPPPPPAAQTPTPEPASEEPNRNPTPSPASFPLLTLSPPLPPLEMRDLPEPPELEDDSDGDDGLPMLTQIMSQIREPVRAGGWGKEQKERDMGKGKKADERLCEVKVKDEPEEEDDMYLDYPDEPDTQDPIHPSHSTNTSPSPSPHPSQNRDVEDDEEVDELLSSQPSPSPAKLPSSKQSKRKRSPSPGESEDDHRNDDDEDKHEDRVAKTSKRRRRSVSPAPRNSTSTSASTSRTATASGSTTPGTSVPPQSASAPTAKPRPAPKAMQRRAQRPLLAKESVKKSPAGTAGSASASKPRTSHPASSSSKGNPQRSSNPSTSKSGSHNEGNKGEKQKAESYKKHSAHWYLDGSVLVQVDGVRYKLHRVVDGRDWEVLVGALDGVVSYLTTPPPPSTLAAVLRASHALGVREFERWAGRAFGEVWSDEIGSLGSEFTGTGGVSKDTKGKGRENSRRRGRRRGPLGVSATEAVITGRLCNLPGVVKRGMWELGKSETFEQGSDGEGDKGSWASDGQVGVDGDEGESDDEDGGGGEDGMGAEGESGDEGGEDSDDAMSVIVIDSDIEMITPSSSRRRRTKSKPTSKSSQTQHKVNPALGPKAPKRNIGTMMKREKRKWTLPAKDFTRLTLARSRLVAVWMRESVQFPEELLRVGCPDAIANRPSHPSESVSHDDEVEQEDDAEGGVGRAGGRKTGGDDGGNWYTCTAADASAAREAHRRLVVQSGVQGMWVNDVMGGLEALKGLRWGWSPPSSTGLGSGASGSKSGSGSWSKFKGKERSKQDNKGGEEGEEEEEEEEEMYYGEFCDACVERMRERWERVRKEVWGGSVRGCLGFGGIE</sequence>
<feature type="compositionally biased region" description="Acidic residues" evidence="2">
    <location>
        <begin position="750"/>
        <end position="759"/>
    </location>
</feature>
<dbReference type="PANTHER" id="PTHR13037:SF24">
    <property type="entry name" value="POLYCOMB PROTEIN PCL-RELATED"/>
    <property type="match status" value="1"/>
</dbReference>
<feature type="region of interest" description="Disordered" evidence="2">
    <location>
        <begin position="574"/>
        <end position="685"/>
    </location>
</feature>
<dbReference type="EMBL" id="QPFP01000189">
    <property type="protein sequence ID" value="TEB19483.1"/>
    <property type="molecule type" value="Genomic_DNA"/>
</dbReference>
<feature type="compositionally biased region" description="Basic and acidic residues" evidence="2">
    <location>
        <begin position="165"/>
        <end position="189"/>
    </location>
</feature>
<feature type="compositionally biased region" description="Low complexity" evidence="2">
    <location>
        <begin position="300"/>
        <end position="347"/>
    </location>
</feature>
<keyword evidence="4" id="KW-1185">Reference proteome</keyword>
<evidence type="ECO:0000313" key="3">
    <source>
        <dbReference type="EMBL" id="TEB19483.1"/>
    </source>
</evidence>
<feature type="compositionally biased region" description="Low complexity" evidence="2">
    <location>
        <begin position="242"/>
        <end position="258"/>
    </location>
</feature>
<evidence type="ECO:0000256" key="2">
    <source>
        <dbReference type="SAM" id="MobiDB-lite"/>
    </source>
</evidence>
<feature type="compositionally biased region" description="Polar residues" evidence="2">
    <location>
        <begin position="382"/>
        <end position="407"/>
    </location>
</feature>
<feature type="compositionally biased region" description="Gly residues" evidence="2">
    <location>
        <begin position="760"/>
        <end position="775"/>
    </location>
</feature>
<feature type="compositionally biased region" description="Acidic residues" evidence="2">
    <location>
        <begin position="130"/>
        <end position="142"/>
    </location>
</feature>
<dbReference type="PANTHER" id="PTHR13037">
    <property type="entry name" value="FORMIN"/>
    <property type="match status" value="1"/>
</dbReference>
<gene>
    <name evidence="3" type="ORF">FA13DRAFT_1802193</name>
</gene>
<feature type="compositionally biased region" description="Basic residues" evidence="2">
    <location>
        <begin position="650"/>
        <end position="659"/>
    </location>
</feature>
<accession>A0A4Y7SD40</accession>
<feature type="compositionally biased region" description="Basic and acidic residues" evidence="2">
    <location>
        <begin position="273"/>
        <end position="289"/>
    </location>
</feature>
<feature type="region of interest" description="Disordered" evidence="2">
    <location>
        <begin position="735"/>
        <end position="777"/>
    </location>
</feature>
<feature type="compositionally biased region" description="Acidic residues" evidence="2">
    <location>
        <begin position="597"/>
        <end position="610"/>
    </location>
</feature>
<feature type="compositionally biased region" description="Basic and acidic residues" evidence="2">
    <location>
        <begin position="522"/>
        <end position="533"/>
    </location>
</feature>
<organism evidence="3 4">
    <name type="scientific">Coprinellus micaceus</name>
    <name type="common">Glistening ink-cap mushroom</name>
    <name type="synonym">Coprinus micaceus</name>
    <dbReference type="NCBI Taxonomy" id="71717"/>
    <lineage>
        <taxon>Eukaryota</taxon>
        <taxon>Fungi</taxon>
        <taxon>Dikarya</taxon>
        <taxon>Basidiomycota</taxon>
        <taxon>Agaricomycotina</taxon>
        <taxon>Agaricomycetes</taxon>
        <taxon>Agaricomycetidae</taxon>
        <taxon>Agaricales</taxon>
        <taxon>Agaricineae</taxon>
        <taxon>Psathyrellaceae</taxon>
        <taxon>Coprinellus</taxon>
    </lineage>
</organism>
<name>A0A4Y7SD40_COPMI</name>
<proteinExistence type="predicted"/>